<dbReference type="Proteomes" id="UP000258309">
    <property type="component" value="Unassembled WGS sequence"/>
</dbReference>
<proteinExistence type="predicted"/>
<dbReference type="GO" id="GO:0006753">
    <property type="term" value="P:nucleoside phosphate metabolic process"/>
    <property type="evidence" value="ECO:0007669"/>
    <property type="project" value="TreeGrafter"/>
</dbReference>
<dbReference type="STRING" id="5539.A0A3E2HG63"/>
<sequence>MTTFTLPDSDDIQVSLVEGLSKEQLLEFPAFKNWLSTLRQHLSLQSNSPTHEFHSSPYTLRSIKIQSIDRFGSNRLGFIKFVADVQNSDGEKLPGSVFLRGASVGMLVVLTPDDAPEEKYVLLTVQPRVAAGSLRLVELPAGMVDGGTFAGSAAREIEEELGLKIPESELTNLTELAIPPPSSSSKDPQNENLPRAVFPSPGGCDEYIPIFMHEKRVPRETLNEWAGKLTGLRDEGEKITLKVVKLEDLWREGARDAKALSAWALWEGYDFFLSEPGSPTSQNPAKGEQAYQMDTILGTGNLFQPLCPAIQTVFQMTITSFGEWQVPDVKAREPNSPQLAQRYAVQLDG</sequence>
<feature type="non-terminal residue" evidence="5">
    <location>
        <position position="349"/>
    </location>
</feature>
<dbReference type="PANTHER" id="PTHR11839">
    <property type="entry name" value="UDP/ADP-SUGAR PYROPHOSPHATASE"/>
    <property type="match status" value="1"/>
</dbReference>
<dbReference type="InterPro" id="IPR000086">
    <property type="entry name" value="NUDIX_hydrolase_dom"/>
</dbReference>
<evidence type="ECO:0000259" key="4">
    <source>
        <dbReference type="PROSITE" id="PS51462"/>
    </source>
</evidence>
<evidence type="ECO:0000256" key="2">
    <source>
        <dbReference type="ARBA" id="ARBA00022801"/>
    </source>
</evidence>
<dbReference type="SUPFAM" id="SSF55811">
    <property type="entry name" value="Nudix"/>
    <property type="match status" value="1"/>
</dbReference>
<dbReference type="GO" id="GO:0080042">
    <property type="term" value="F:ADP-glucose pyrophosphohydrolase activity"/>
    <property type="evidence" value="ECO:0007669"/>
    <property type="project" value="TreeGrafter"/>
</dbReference>
<evidence type="ECO:0000256" key="3">
    <source>
        <dbReference type="SAM" id="MobiDB-lite"/>
    </source>
</evidence>
<dbReference type="Gene3D" id="3.90.79.10">
    <property type="entry name" value="Nucleoside Triphosphate Pyrophosphohydrolase"/>
    <property type="match status" value="1"/>
</dbReference>
<dbReference type="AlphaFoldDB" id="A0A3E2HG63"/>
<dbReference type="OMA" id="GCDEFIP"/>
<feature type="compositionally biased region" description="Polar residues" evidence="3">
    <location>
        <begin position="183"/>
        <end position="192"/>
    </location>
</feature>
<comment type="cofactor">
    <cofactor evidence="1">
        <name>Mg(2+)</name>
        <dbReference type="ChEBI" id="CHEBI:18420"/>
    </cofactor>
</comment>
<feature type="domain" description="Nudix hydrolase" evidence="4">
    <location>
        <begin position="99"/>
        <end position="269"/>
    </location>
</feature>
<dbReference type="GO" id="GO:0080041">
    <property type="term" value="F:ADP-ribose pyrophosphohydrolase activity"/>
    <property type="evidence" value="ECO:0007669"/>
    <property type="project" value="TreeGrafter"/>
</dbReference>
<organism evidence="5 6">
    <name type="scientific">Scytalidium lignicola</name>
    <name type="common">Hyphomycete</name>
    <dbReference type="NCBI Taxonomy" id="5539"/>
    <lineage>
        <taxon>Eukaryota</taxon>
        <taxon>Fungi</taxon>
        <taxon>Dikarya</taxon>
        <taxon>Ascomycota</taxon>
        <taxon>Pezizomycotina</taxon>
        <taxon>Leotiomycetes</taxon>
        <taxon>Leotiomycetes incertae sedis</taxon>
        <taxon>Scytalidium</taxon>
    </lineage>
</organism>
<name>A0A3E2HG63_SCYLI</name>
<evidence type="ECO:0000313" key="5">
    <source>
        <dbReference type="EMBL" id="RFU32389.1"/>
    </source>
</evidence>
<dbReference type="GO" id="GO:0019693">
    <property type="term" value="P:ribose phosphate metabolic process"/>
    <property type="evidence" value="ECO:0007669"/>
    <property type="project" value="TreeGrafter"/>
</dbReference>
<dbReference type="EMBL" id="NCSJ02000055">
    <property type="protein sequence ID" value="RFU32389.1"/>
    <property type="molecule type" value="Genomic_DNA"/>
</dbReference>
<dbReference type="FunFam" id="3.90.79.10:FF:000068">
    <property type="entry name" value="NUDIX family hydrolase, putative"/>
    <property type="match status" value="1"/>
</dbReference>
<dbReference type="OrthoDB" id="10249920at2759"/>
<evidence type="ECO:0000313" key="6">
    <source>
        <dbReference type="Proteomes" id="UP000258309"/>
    </source>
</evidence>
<dbReference type="CDD" id="cd03424">
    <property type="entry name" value="NUDIX_ADPRase_Nudt5_UGPPase_Nudt14"/>
    <property type="match status" value="1"/>
</dbReference>
<gene>
    <name evidence="5" type="ORF">B7463_g3954</name>
</gene>
<keyword evidence="2" id="KW-0378">Hydrolase</keyword>
<evidence type="ECO:0000256" key="1">
    <source>
        <dbReference type="ARBA" id="ARBA00001946"/>
    </source>
</evidence>
<comment type="caution">
    <text evidence="5">The sequence shown here is derived from an EMBL/GenBank/DDBJ whole genome shotgun (WGS) entry which is preliminary data.</text>
</comment>
<keyword evidence="6" id="KW-1185">Reference proteome</keyword>
<reference evidence="5 6" key="1">
    <citation type="submission" date="2018-05" db="EMBL/GenBank/DDBJ databases">
        <title>Draft genome sequence of Scytalidium lignicola DSM 105466, a ubiquitous saprotrophic fungus.</title>
        <authorList>
            <person name="Buettner E."/>
            <person name="Gebauer A.M."/>
            <person name="Hofrichter M."/>
            <person name="Liers C."/>
            <person name="Kellner H."/>
        </authorList>
    </citation>
    <scope>NUCLEOTIDE SEQUENCE [LARGE SCALE GENOMIC DNA]</scope>
    <source>
        <strain evidence="5 6">DSM 105466</strain>
    </source>
</reference>
<protein>
    <recommendedName>
        <fullName evidence="4">Nudix hydrolase domain-containing protein</fullName>
    </recommendedName>
</protein>
<dbReference type="PROSITE" id="PS51462">
    <property type="entry name" value="NUDIX"/>
    <property type="match status" value="1"/>
</dbReference>
<feature type="region of interest" description="Disordered" evidence="3">
    <location>
        <begin position="177"/>
        <end position="198"/>
    </location>
</feature>
<dbReference type="InterPro" id="IPR015797">
    <property type="entry name" value="NUDIX_hydrolase-like_dom_sf"/>
</dbReference>
<feature type="non-terminal residue" evidence="5">
    <location>
        <position position="1"/>
    </location>
</feature>
<dbReference type="PANTHER" id="PTHR11839:SF18">
    <property type="entry name" value="NUDIX HYDROLASE DOMAIN-CONTAINING PROTEIN"/>
    <property type="match status" value="1"/>
</dbReference>
<accession>A0A3E2HG63</accession>
<dbReference type="Pfam" id="PF00293">
    <property type="entry name" value="NUDIX"/>
    <property type="match status" value="1"/>
</dbReference>